<sequence length="72" mass="8142">MVAHLLTTIWYTNFGSANPRRLAEDLAFAVARFIQNGGSFVNYYMKGKRCLRALHPFILLSSKRFAYSGADP</sequence>
<organism evidence="1 2">
    <name type="scientific">Clitoria ternatea</name>
    <name type="common">Butterfly pea</name>
    <dbReference type="NCBI Taxonomy" id="43366"/>
    <lineage>
        <taxon>Eukaryota</taxon>
        <taxon>Viridiplantae</taxon>
        <taxon>Streptophyta</taxon>
        <taxon>Embryophyta</taxon>
        <taxon>Tracheophyta</taxon>
        <taxon>Spermatophyta</taxon>
        <taxon>Magnoliopsida</taxon>
        <taxon>eudicotyledons</taxon>
        <taxon>Gunneridae</taxon>
        <taxon>Pentapetalae</taxon>
        <taxon>rosids</taxon>
        <taxon>fabids</taxon>
        <taxon>Fabales</taxon>
        <taxon>Fabaceae</taxon>
        <taxon>Papilionoideae</taxon>
        <taxon>50 kb inversion clade</taxon>
        <taxon>NPAAA clade</taxon>
        <taxon>indigoferoid/millettioid clade</taxon>
        <taxon>Phaseoleae</taxon>
        <taxon>Clitoria</taxon>
    </lineage>
</organism>
<reference evidence="1 2" key="1">
    <citation type="submission" date="2024-01" db="EMBL/GenBank/DDBJ databases">
        <title>The genomes of 5 underutilized Papilionoideae crops provide insights into root nodulation and disease resistance.</title>
        <authorList>
            <person name="Yuan L."/>
        </authorList>
    </citation>
    <scope>NUCLEOTIDE SEQUENCE [LARGE SCALE GENOMIC DNA]</scope>
    <source>
        <strain evidence="1">LY-2023</strain>
        <tissue evidence="1">Leaf</tissue>
    </source>
</reference>
<name>A0AAN9EXC0_CLITE</name>
<evidence type="ECO:0000313" key="2">
    <source>
        <dbReference type="Proteomes" id="UP001359559"/>
    </source>
</evidence>
<accession>A0AAN9EXC0</accession>
<dbReference type="EMBL" id="JAYKXN010000008">
    <property type="protein sequence ID" value="KAK7263040.1"/>
    <property type="molecule type" value="Genomic_DNA"/>
</dbReference>
<protein>
    <submittedName>
        <fullName evidence="1">Uncharacterized protein</fullName>
    </submittedName>
</protein>
<gene>
    <name evidence="1" type="ORF">RJT34_30624</name>
</gene>
<evidence type="ECO:0000313" key="1">
    <source>
        <dbReference type="EMBL" id="KAK7263040.1"/>
    </source>
</evidence>
<dbReference type="Proteomes" id="UP001359559">
    <property type="component" value="Unassembled WGS sequence"/>
</dbReference>
<proteinExistence type="predicted"/>
<comment type="caution">
    <text evidence="1">The sequence shown here is derived from an EMBL/GenBank/DDBJ whole genome shotgun (WGS) entry which is preliminary data.</text>
</comment>
<dbReference type="AlphaFoldDB" id="A0AAN9EXC0"/>
<keyword evidence="2" id="KW-1185">Reference proteome</keyword>